<sequence length="103" mass="10991">MATTKISLFLLAMFIALSLSSVGMVQASNRKLLAPTFPDFGDINPGGGGFDFPPFPPVTDWPEYRLPSPLFSFPDIPSIPSGSSYFSPPAQTTTDTTTTTTTP</sequence>
<evidence type="ECO:0000313" key="3">
    <source>
        <dbReference type="EMBL" id="MED6106566.1"/>
    </source>
</evidence>
<protein>
    <submittedName>
        <fullName evidence="3">Uncharacterized protein</fullName>
    </submittedName>
</protein>
<organism evidence="3 4">
    <name type="scientific">Stylosanthes scabra</name>
    <dbReference type="NCBI Taxonomy" id="79078"/>
    <lineage>
        <taxon>Eukaryota</taxon>
        <taxon>Viridiplantae</taxon>
        <taxon>Streptophyta</taxon>
        <taxon>Embryophyta</taxon>
        <taxon>Tracheophyta</taxon>
        <taxon>Spermatophyta</taxon>
        <taxon>Magnoliopsida</taxon>
        <taxon>eudicotyledons</taxon>
        <taxon>Gunneridae</taxon>
        <taxon>Pentapetalae</taxon>
        <taxon>rosids</taxon>
        <taxon>fabids</taxon>
        <taxon>Fabales</taxon>
        <taxon>Fabaceae</taxon>
        <taxon>Papilionoideae</taxon>
        <taxon>50 kb inversion clade</taxon>
        <taxon>dalbergioids sensu lato</taxon>
        <taxon>Dalbergieae</taxon>
        <taxon>Pterocarpus clade</taxon>
        <taxon>Stylosanthes</taxon>
    </lineage>
</organism>
<feature type="chain" id="PRO_5045530176" evidence="2">
    <location>
        <begin position="28"/>
        <end position="103"/>
    </location>
</feature>
<feature type="compositionally biased region" description="Polar residues" evidence="1">
    <location>
        <begin position="82"/>
        <end position="91"/>
    </location>
</feature>
<evidence type="ECO:0000256" key="1">
    <source>
        <dbReference type="SAM" id="MobiDB-lite"/>
    </source>
</evidence>
<proteinExistence type="predicted"/>
<feature type="compositionally biased region" description="Low complexity" evidence="1">
    <location>
        <begin position="92"/>
        <end position="103"/>
    </location>
</feature>
<dbReference type="PANTHER" id="PTHR48216:SF1">
    <property type="match status" value="1"/>
</dbReference>
<keyword evidence="4" id="KW-1185">Reference proteome</keyword>
<comment type="caution">
    <text evidence="3">The sequence shown here is derived from an EMBL/GenBank/DDBJ whole genome shotgun (WGS) entry which is preliminary data.</text>
</comment>
<name>A0ABU6Q430_9FABA</name>
<gene>
    <name evidence="3" type="ORF">PIB30_005549</name>
</gene>
<accession>A0ABU6Q430</accession>
<feature type="signal peptide" evidence="2">
    <location>
        <begin position="1"/>
        <end position="27"/>
    </location>
</feature>
<dbReference type="EMBL" id="JASCZI010000011">
    <property type="protein sequence ID" value="MED6106566.1"/>
    <property type="molecule type" value="Genomic_DNA"/>
</dbReference>
<dbReference type="PANTHER" id="PTHR48216">
    <property type="match status" value="1"/>
</dbReference>
<feature type="region of interest" description="Disordered" evidence="1">
    <location>
        <begin position="82"/>
        <end position="103"/>
    </location>
</feature>
<evidence type="ECO:0000313" key="4">
    <source>
        <dbReference type="Proteomes" id="UP001341840"/>
    </source>
</evidence>
<evidence type="ECO:0000256" key="2">
    <source>
        <dbReference type="SAM" id="SignalP"/>
    </source>
</evidence>
<keyword evidence="2" id="KW-0732">Signal</keyword>
<dbReference type="Proteomes" id="UP001341840">
    <property type="component" value="Unassembled WGS sequence"/>
</dbReference>
<reference evidence="3 4" key="1">
    <citation type="journal article" date="2023" name="Plants (Basel)">
        <title>Bridging the Gap: Combining Genomics and Transcriptomics Approaches to Understand Stylosanthes scabra, an Orphan Legume from the Brazilian Caatinga.</title>
        <authorList>
            <person name="Ferreira-Neto J.R.C."/>
            <person name="da Silva M.D."/>
            <person name="Binneck E."/>
            <person name="de Melo N.F."/>
            <person name="da Silva R.H."/>
            <person name="de Melo A.L.T.M."/>
            <person name="Pandolfi V."/>
            <person name="Bustamante F.O."/>
            <person name="Brasileiro-Vidal A.C."/>
            <person name="Benko-Iseppon A.M."/>
        </authorList>
    </citation>
    <scope>NUCLEOTIDE SEQUENCE [LARGE SCALE GENOMIC DNA]</scope>
    <source>
        <tissue evidence="3">Leaves</tissue>
    </source>
</reference>